<proteinExistence type="predicted"/>
<comment type="caution">
    <text evidence="1">The sequence shown here is derived from an EMBL/GenBank/DDBJ whole genome shotgun (WGS) entry which is preliminary data.</text>
</comment>
<accession>A0ACC2FIS8</accession>
<name>A0ACC2FIS8_DALPE</name>
<evidence type="ECO:0000313" key="1">
    <source>
        <dbReference type="EMBL" id="KAJ7991289.1"/>
    </source>
</evidence>
<organism evidence="1 2">
    <name type="scientific">Dallia pectoralis</name>
    <name type="common">Alaska blackfish</name>
    <dbReference type="NCBI Taxonomy" id="75939"/>
    <lineage>
        <taxon>Eukaryota</taxon>
        <taxon>Metazoa</taxon>
        <taxon>Chordata</taxon>
        <taxon>Craniata</taxon>
        <taxon>Vertebrata</taxon>
        <taxon>Euteleostomi</taxon>
        <taxon>Actinopterygii</taxon>
        <taxon>Neopterygii</taxon>
        <taxon>Teleostei</taxon>
        <taxon>Protacanthopterygii</taxon>
        <taxon>Esociformes</taxon>
        <taxon>Umbridae</taxon>
        <taxon>Dallia</taxon>
    </lineage>
</organism>
<protein>
    <submittedName>
        <fullName evidence="1">Uncharacterized protein</fullName>
    </submittedName>
</protein>
<evidence type="ECO:0000313" key="2">
    <source>
        <dbReference type="Proteomes" id="UP001157502"/>
    </source>
</evidence>
<dbReference type="Proteomes" id="UP001157502">
    <property type="component" value="Chromosome 27"/>
</dbReference>
<dbReference type="EMBL" id="CM055754">
    <property type="protein sequence ID" value="KAJ7991289.1"/>
    <property type="molecule type" value="Genomic_DNA"/>
</dbReference>
<sequence>MALDIKRQLIDAVKGGKYSLQFDESTNISNSAQLLVFVRYIFEGKINELLEEVGRIHSTTSISFTDGFNPIVPKVLALAQGKSPLAKQYLEAREEALTEDLPGMDFRAALILLPIIFKESVDHHIMMGEPNTIPNCPGDPRRLEVHIWGTKLLFPENRQGKGV</sequence>
<keyword evidence="2" id="KW-1185">Reference proteome</keyword>
<reference evidence="1" key="1">
    <citation type="submission" date="2021-05" db="EMBL/GenBank/DDBJ databases">
        <authorList>
            <person name="Pan Q."/>
            <person name="Jouanno E."/>
            <person name="Zahm M."/>
            <person name="Klopp C."/>
            <person name="Cabau C."/>
            <person name="Louis A."/>
            <person name="Berthelot C."/>
            <person name="Parey E."/>
            <person name="Roest Crollius H."/>
            <person name="Montfort J."/>
            <person name="Robinson-Rechavi M."/>
            <person name="Bouchez O."/>
            <person name="Lampietro C."/>
            <person name="Lopez Roques C."/>
            <person name="Donnadieu C."/>
            <person name="Postlethwait J."/>
            <person name="Bobe J."/>
            <person name="Dillon D."/>
            <person name="Chandos A."/>
            <person name="von Hippel F."/>
            <person name="Guiguen Y."/>
        </authorList>
    </citation>
    <scope>NUCLEOTIDE SEQUENCE</scope>
    <source>
        <strain evidence="1">YG-Jan2019</strain>
    </source>
</reference>
<gene>
    <name evidence="1" type="ORF">DPEC_G00295790</name>
</gene>